<accession>A0A2W2H3E0</accession>
<keyword evidence="8" id="KW-0378">Hydrolase</keyword>
<dbReference type="Proteomes" id="UP000248544">
    <property type="component" value="Unassembled WGS sequence"/>
</dbReference>
<comment type="similarity">
    <text evidence="4">Belongs to the peptidase M20A family.</text>
</comment>
<evidence type="ECO:0000256" key="9">
    <source>
        <dbReference type="ARBA" id="ARBA00022833"/>
    </source>
</evidence>
<dbReference type="InterPro" id="IPR036264">
    <property type="entry name" value="Bact_exopeptidase_dim_dom"/>
</dbReference>
<dbReference type="SUPFAM" id="SSF55031">
    <property type="entry name" value="Bacterial exopeptidase dimerisation domain"/>
    <property type="match status" value="1"/>
</dbReference>
<evidence type="ECO:0000256" key="5">
    <source>
        <dbReference type="ARBA" id="ARBA00011921"/>
    </source>
</evidence>
<evidence type="ECO:0000256" key="2">
    <source>
        <dbReference type="ARBA" id="ARBA00001947"/>
    </source>
</evidence>
<dbReference type="GO" id="GO:0046872">
    <property type="term" value="F:metal ion binding"/>
    <property type="evidence" value="ECO:0007669"/>
    <property type="project" value="UniProtKB-KW"/>
</dbReference>
<gene>
    <name evidence="13" type="ORF">C1I98_03990</name>
</gene>
<dbReference type="PANTHER" id="PTHR43808:SF32">
    <property type="entry name" value="ARGE_DAPE-RELATED DEACYLASE"/>
    <property type="match status" value="1"/>
</dbReference>
<sequence length="394" mass="41118">MTGHVSAERVTALTAELVRVDTQNPPGREAAIVPSLVEALESSGCEPRIFRAPSGRPSVLARYACGRPGAPTLLFNGHLDVVPVAAADWSVPPFGGIVRDGRVVGRGAADMKGGIAAAIEGLRACQDAGLPLAADVEFHLVADEETGGAHGTEALLAAGLIHADACIVPEPTELRVAVAERGSFQGRIEVTGEAGHGGEPGRSRSAIADAARLVGALHLATFHDEDHPLLGRPSCNVSMIQGGLATNVVAPHCEFVIDRRSLPGETADDVLRSVLRKARETCPDVDFTVRPTFFCEASELPLPHPFADLLLDAAGHDAGPVGLSLGTDARFLRNRLGIPTVVYGPGSMRQAHAVDEWVSVPDLTAAARTYAKVIASFGRPPAMASRKVTPAQGE</sequence>
<evidence type="ECO:0000256" key="10">
    <source>
        <dbReference type="ARBA" id="ARBA00023285"/>
    </source>
</evidence>
<dbReference type="EC" id="3.5.1.18" evidence="5"/>
<dbReference type="Gene3D" id="3.30.70.360">
    <property type="match status" value="1"/>
</dbReference>
<dbReference type="InterPro" id="IPR010182">
    <property type="entry name" value="ArgE/DapE"/>
</dbReference>
<dbReference type="SUPFAM" id="SSF53187">
    <property type="entry name" value="Zn-dependent exopeptidases"/>
    <property type="match status" value="1"/>
</dbReference>
<reference evidence="13 14" key="1">
    <citation type="submission" date="2018-01" db="EMBL/GenBank/DDBJ databases">
        <title>Draft genome sequence of Sphaerisporangium sp. 7K107.</title>
        <authorList>
            <person name="Sahin N."/>
            <person name="Saygin H."/>
            <person name="Ay H."/>
        </authorList>
    </citation>
    <scope>NUCLEOTIDE SEQUENCE [LARGE SCALE GENOMIC DNA]</scope>
    <source>
        <strain evidence="13 14">7K107</strain>
    </source>
</reference>
<protein>
    <recommendedName>
        <fullName evidence="6">Probable succinyl-diaminopimelate desuccinylase</fullName>
        <ecNumber evidence="5">3.5.1.18</ecNumber>
    </recommendedName>
</protein>
<dbReference type="GO" id="GO:0009014">
    <property type="term" value="F:succinyl-diaminopimelate desuccinylase activity"/>
    <property type="evidence" value="ECO:0007669"/>
    <property type="project" value="UniProtKB-EC"/>
</dbReference>
<dbReference type="Pfam" id="PF07687">
    <property type="entry name" value="M20_dimer"/>
    <property type="match status" value="1"/>
</dbReference>
<dbReference type="NCBIfam" id="TIGR01910">
    <property type="entry name" value="DapE-ArgE"/>
    <property type="match status" value="1"/>
</dbReference>
<keyword evidence="9" id="KW-0862">Zinc</keyword>
<dbReference type="Pfam" id="PF01546">
    <property type="entry name" value="Peptidase_M20"/>
    <property type="match status" value="1"/>
</dbReference>
<evidence type="ECO:0000313" key="13">
    <source>
        <dbReference type="EMBL" id="PZG54423.1"/>
    </source>
</evidence>
<dbReference type="InterPro" id="IPR011650">
    <property type="entry name" value="Peptidase_M20_dimer"/>
</dbReference>
<proteinExistence type="inferred from homology"/>
<dbReference type="AlphaFoldDB" id="A0A2W2H3E0"/>
<dbReference type="InterPro" id="IPR001261">
    <property type="entry name" value="ArgE/DapE_CS"/>
</dbReference>
<evidence type="ECO:0000256" key="1">
    <source>
        <dbReference type="ARBA" id="ARBA00001941"/>
    </source>
</evidence>
<comment type="caution">
    <text evidence="13">The sequence shown here is derived from an EMBL/GenBank/DDBJ whole genome shotgun (WGS) entry which is preliminary data.</text>
</comment>
<keyword evidence="10" id="KW-0170">Cobalt</keyword>
<dbReference type="RefSeq" id="WP_111165700.1">
    <property type="nucleotide sequence ID" value="NZ_POUA01000017.1"/>
</dbReference>
<comment type="cofactor">
    <cofactor evidence="1">
        <name>Co(2+)</name>
        <dbReference type="ChEBI" id="CHEBI:48828"/>
    </cofactor>
</comment>
<evidence type="ECO:0000256" key="4">
    <source>
        <dbReference type="ARBA" id="ARBA00006247"/>
    </source>
</evidence>
<keyword evidence="14" id="KW-1185">Reference proteome</keyword>
<dbReference type="GO" id="GO:0009089">
    <property type="term" value="P:lysine biosynthetic process via diaminopimelate"/>
    <property type="evidence" value="ECO:0007669"/>
    <property type="project" value="UniProtKB-UniPathway"/>
</dbReference>
<dbReference type="CDD" id="cd08659">
    <property type="entry name" value="M20_ArgE_DapE-like"/>
    <property type="match status" value="1"/>
</dbReference>
<name>A0A2W2H3E0_9ACTN</name>
<dbReference type="UniPathway" id="UPA00034">
    <property type="reaction ID" value="UER00021"/>
</dbReference>
<dbReference type="InterPro" id="IPR050072">
    <property type="entry name" value="Peptidase_M20A"/>
</dbReference>
<keyword evidence="7" id="KW-0479">Metal-binding</keyword>
<evidence type="ECO:0000256" key="3">
    <source>
        <dbReference type="ARBA" id="ARBA00005130"/>
    </source>
</evidence>
<evidence type="ECO:0000256" key="6">
    <source>
        <dbReference type="ARBA" id="ARBA00016853"/>
    </source>
</evidence>
<feature type="domain" description="Peptidase M20 dimerisation" evidence="12">
    <location>
        <begin position="178"/>
        <end position="284"/>
    </location>
</feature>
<evidence type="ECO:0000313" key="14">
    <source>
        <dbReference type="Proteomes" id="UP000248544"/>
    </source>
</evidence>
<dbReference type="Gene3D" id="3.40.630.10">
    <property type="entry name" value="Zn peptidases"/>
    <property type="match status" value="2"/>
</dbReference>
<evidence type="ECO:0000256" key="8">
    <source>
        <dbReference type="ARBA" id="ARBA00022801"/>
    </source>
</evidence>
<evidence type="ECO:0000259" key="12">
    <source>
        <dbReference type="Pfam" id="PF07687"/>
    </source>
</evidence>
<comment type="pathway">
    <text evidence="3">Amino-acid biosynthesis; L-lysine biosynthesis via DAP pathway; LL-2,6-diaminopimelate from (S)-tetrahydrodipicolinate (succinylase route): step 3/3.</text>
</comment>
<organism evidence="13 14">
    <name type="scientific">Spongiactinospora gelatinilytica</name>
    <dbReference type="NCBI Taxonomy" id="2666298"/>
    <lineage>
        <taxon>Bacteria</taxon>
        <taxon>Bacillati</taxon>
        <taxon>Actinomycetota</taxon>
        <taxon>Actinomycetes</taxon>
        <taxon>Streptosporangiales</taxon>
        <taxon>Streptosporangiaceae</taxon>
        <taxon>Spongiactinospora</taxon>
    </lineage>
</organism>
<dbReference type="EMBL" id="POUA01000017">
    <property type="protein sequence ID" value="PZG54423.1"/>
    <property type="molecule type" value="Genomic_DNA"/>
</dbReference>
<comment type="cofactor">
    <cofactor evidence="2">
        <name>Zn(2+)</name>
        <dbReference type="ChEBI" id="CHEBI:29105"/>
    </cofactor>
</comment>
<evidence type="ECO:0000256" key="11">
    <source>
        <dbReference type="ARBA" id="ARBA00051301"/>
    </source>
</evidence>
<comment type="catalytic activity">
    <reaction evidence="11">
        <text>N-succinyl-(2S,6S)-2,6-diaminopimelate + H2O = (2S,6S)-2,6-diaminopimelate + succinate</text>
        <dbReference type="Rhea" id="RHEA:22608"/>
        <dbReference type="ChEBI" id="CHEBI:15377"/>
        <dbReference type="ChEBI" id="CHEBI:30031"/>
        <dbReference type="ChEBI" id="CHEBI:57609"/>
        <dbReference type="ChEBI" id="CHEBI:58087"/>
        <dbReference type="EC" id="3.5.1.18"/>
    </reaction>
</comment>
<dbReference type="PROSITE" id="PS00758">
    <property type="entry name" value="ARGE_DAPE_CPG2_1"/>
    <property type="match status" value="1"/>
</dbReference>
<dbReference type="InterPro" id="IPR002933">
    <property type="entry name" value="Peptidase_M20"/>
</dbReference>
<evidence type="ECO:0000256" key="7">
    <source>
        <dbReference type="ARBA" id="ARBA00022723"/>
    </source>
</evidence>
<dbReference type="PANTHER" id="PTHR43808">
    <property type="entry name" value="ACETYLORNITHINE DEACETYLASE"/>
    <property type="match status" value="1"/>
</dbReference>